<comment type="caution">
    <text evidence="1">The sequence shown here is derived from an EMBL/GenBank/DDBJ whole genome shotgun (WGS) entry which is preliminary data.</text>
</comment>
<dbReference type="Proteomes" id="UP001153050">
    <property type="component" value="Unassembled WGS sequence"/>
</dbReference>
<gene>
    <name evidence="1" type="ORF">MES5069_230125</name>
</gene>
<dbReference type="EMBL" id="CAKXZT010000117">
    <property type="protein sequence ID" value="CAH2399741.1"/>
    <property type="molecule type" value="Genomic_DNA"/>
</dbReference>
<dbReference type="RefSeq" id="WP_254018018.1">
    <property type="nucleotide sequence ID" value="NZ_CAKXZT010000117.1"/>
</dbReference>
<accession>A0ABM9DUA0</accession>
<keyword evidence="2" id="KW-1185">Reference proteome</keyword>
<reference evidence="1 2" key="1">
    <citation type="submission" date="2022-03" db="EMBL/GenBank/DDBJ databases">
        <authorList>
            <person name="Brunel B."/>
        </authorList>
    </citation>
    <scope>NUCLEOTIDE SEQUENCE [LARGE SCALE GENOMIC DNA]</scope>
    <source>
        <strain evidence="1">STM5069sample</strain>
    </source>
</reference>
<protein>
    <submittedName>
        <fullName evidence="1">Uncharacterized protein</fullName>
    </submittedName>
</protein>
<evidence type="ECO:0000313" key="1">
    <source>
        <dbReference type="EMBL" id="CAH2399741.1"/>
    </source>
</evidence>
<sequence length="77" mass="8535">MALDKTSKSKQPIWTRAADVDHDCFSHIAGEAYPAERGRNSNLNVPELKGLALSRFFPQTLDEAKTIIDFLCGRASI</sequence>
<proteinExistence type="predicted"/>
<name>A0ABM9DUA0_9HYPH</name>
<organism evidence="1 2">
    <name type="scientific">Mesorhizobium escarrei</name>
    <dbReference type="NCBI Taxonomy" id="666018"/>
    <lineage>
        <taxon>Bacteria</taxon>
        <taxon>Pseudomonadati</taxon>
        <taxon>Pseudomonadota</taxon>
        <taxon>Alphaproteobacteria</taxon>
        <taxon>Hyphomicrobiales</taxon>
        <taxon>Phyllobacteriaceae</taxon>
        <taxon>Mesorhizobium</taxon>
    </lineage>
</organism>
<evidence type="ECO:0000313" key="2">
    <source>
        <dbReference type="Proteomes" id="UP001153050"/>
    </source>
</evidence>